<evidence type="ECO:0000313" key="2">
    <source>
        <dbReference type="Proteomes" id="UP000027138"/>
    </source>
</evidence>
<name>A0A067K6H0_JATCU</name>
<protein>
    <submittedName>
        <fullName evidence="1">Uncharacterized protein</fullName>
    </submittedName>
</protein>
<sequence>MDRSLAHSFEALFHSLNREDQDLLSPFELNGLSYYPNIQKLALFLGEYPWLKKFLRCPRLDIDPTSLIMLVFGFPAYEIPPYALELMSCPCDHLLTVPWDLTSEGARWTCPWWYIERVTISSYMLCVPLCGLSMALAYYPSRLAKQYGRQQAVPNYNRFGADSESADPLTVRFLLGPGM</sequence>
<reference evidence="1 2" key="1">
    <citation type="journal article" date="2014" name="PLoS ONE">
        <title>Global Analysis of Gene Expression Profiles in Physic Nut (Jatropha curcas L.) Seedlings Exposed to Salt Stress.</title>
        <authorList>
            <person name="Zhang L."/>
            <person name="Zhang C."/>
            <person name="Wu P."/>
            <person name="Chen Y."/>
            <person name="Li M."/>
            <person name="Jiang H."/>
            <person name="Wu G."/>
        </authorList>
    </citation>
    <scope>NUCLEOTIDE SEQUENCE [LARGE SCALE GENOMIC DNA]</scope>
    <source>
        <strain evidence="2">cv. GZQX0401</strain>
        <tissue evidence="1">Young leaves</tissue>
    </source>
</reference>
<accession>A0A067K6H0</accession>
<dbReference type="AlphaFoldDB" id="A0A067K6H0"/>
<gene>
    <name evidence="1" type="ORF">JCGZ_20242</name>
</gene>
<keyword evidence="2" id="KW-1185">Reference proteome</keyword>
<organism evidence="1 2">
    <name type="scientific">Jatropha curcas</name>
    <name type="common">Barbados nut</name>
    <dbReference type="NCBI Taxonomy" id="180498"/>
    <lineage>
        <taxon>Eukaryota</taxon>
        <taxon>Viridiplantae</taxon>
        <taxon>Streptophyta</taxon>
        <taxon>Embryophyta</taxon>
        <taxon>Tracheophyta</taxon>
        <taxon>Spermatophyta</taxon>
        <taxon>Magnoliopsida</taxon>
        <taxon>eudicotyledons</taxon>
        <taxon>Gunneridae</taxon>
        <taxon>Pentapetalae</taxon>
        <taxon>rosids</taxon>
        <taxon>fabids</taxon>
        <taxon>Malpighiales</taxon>
        <taxon>Euphorbiaceae</taxon>
        <taxon>Crotonoideae</taxon>
        <taxon>Jatropheae</taxon>
        <taxon>Jatropha</taxon>
    </lineage>
</organism>
<proteinExistence type="predicted"/>
<dbReference type="EMBL" id="KK914843">
    <property type="protein sequence ID" value="KDP27414.1"/>
    <property type="molecule type" value="Genomic_DNA"/>
</dbReference>
<evidence type="ECO:0000313" key="1">
    <source>
        <dbReference type="EMBL" id="KDP27414.1"/>
    </source>
</evidence>
<dbReference type="Proteomes" id="UP000027138">
    <property type="component" value="Unassembled WGS sequence"/>
</dbReference>